<sequence>MGKLTILLLFALIYSSIAGPRFDCLPEPNGNQGACEARGCIWKEDDSGKNAPWCYFKDGVGYKLDSQQGTTYNLRKNSGPSNPWGADSTEIKLTTKTIGSVLNVKIGIDGRYEPPVDFPRETQSSDESLVLSTSSSNDIFSFSVVRQSSNRKLFDTSIGGLIFSDQFIQIATYLPSENMYGWGENTHQSLRHDFTKYLTWAMLARDQPPNSGSLDTMNLYGVHPYYMILEPDGKAHGVLIINSNAQEVTTAPGPSFIYRTIGGNLDMYFFPGPTPEMVTQQYLKFIGKPFLPAYWALGYQLSRYGYKGLNEMKTRIQAVRDAGIPIDIGVADIDYMQRYKDFTTGDDWSGFGDYVKTMHSWGMKLILIFDPAIEATYPSFQRAIAANAKFIEWESQSQVQTSIQNLYPMAKDTKIMLGVVWPDNHVAFPDFLDSTNNTQNWWINEFVTYQSQVAFDGIWIDMNEPSNFGTNQAHPWYFDSDDHPDDAPLFCPTNGSNLWEMPPYKTRAVWRFGDASSGAFLSTNTLCMLAQQDGGKQRFYNVKNLYGLTEAIHTQRALFKATGKRGAVVSRSTYPSAGRYAGHWLGDNTARWEDLRTSVIGAQEFNLFGIPYVGSDVCGFIGTTTEELCLRWQQMGAFHSFFRNHNTIGAPAQDPAVWPSVSAATKQANLFRYQYLPYLFSLHFAASQNGGSVIRPVFFEFPTDAETFNLGYEFMWGPRILVAPVIYQGTTSVNVYLPTDQWYSLFDYKYGSVISPGYTTVPAPTTSRIPVFVRGMSVIPRQTPSTTTTATRQNPFELLIAPCQMGKGLGTLYWDDGETIVNDFNSHDYHQFDFVYNTTTTGGLLTINHSRKSSTISLPTLDIIEIFNYPKAPNFRSFTINGKAVNINVQKSTYSGITKTLYISTVGLIDLTSSDSIVLQWSNAGSSVFDISSAVGPDAGKMKALNTNRYDELYF</sequence>
<dbReference type="Pfam" id="PF21365">
    <property type="entry name" value="Glyco_hydro_31_3rd"/>
    <property type="match status" value="1"/>
</dbReference>
<dbReference type="KEGG" id="crq:GCK72_005906"/>
<dbReference type="FunFam" id="2.60.40.1760:FF:000001">
    <property type="entry name" value="Maltase-glucoamylase, intestinal"/>
    <property type="match status" value="1"/>
</dbReference>
<dbReference type="Pfam" id="PF00088">
    <property type="entry name" value="Trefoil"/>
    <property type="match status" value="1"/>
</dbReference>
<keyword evidence="5" id="KW-1015">Disulfide bond</keyword>
<dbReference type="PANTHER" id="PTHR22762:SF133">
    <property type="entry name" value="P-TYPE DOMAIN-CONTAINING PROTEIN"/>
    <property type="match status" value="1"/>
</dbReference>
<feature type="chain" id="PRO_5025618443" description="P-type domain-containing protein" evidence="10">
    <location>
        <begin position="19"/>
        <end position="955"/>
    </location>
</feature>
<organism evidence="12 13">
    <name type="scientific">Caenorhabditis remanei</name>
    <name type="common">Caenorhabditis vulgaris</name>
    <dbReference type="NCBI Taxonomy" id="31234"/>
    <lineage>
        <taxon>Eukaryota</taxon>
        <taxon>Metazoa</taxon>
        <taxon>Ecdysozoa</taxon>
        <taxon>Nematoda</taxon>
        <taxon>Chromadorea</taxon>
        <taxon>Rhabditida</taxon>
        <taxon>Rhabditina</taxon>
        <taxon>Rhabditomorpha</taxon>
        <taxon>Rhabditoidea</taxon>
        <taxon>Rhabditidae</taxon>
        <taxon>Peloderinae</taxon>
        <taxon>Caenorhabditis</taxon>
    </lineage>
</organism>
<dbReference type="GO" id="GO:0016020">
    <property type="term" value="C:membrane"/>
    <property type="evidence" value="ECO:0007669"/>
    <property type="project" value="UniProtKB-SubCell"/>
</dbReference>
<keyword evidence="10" id="KW-0732">Signal</keyword>
<dbReference type="GO" id="GO:0005975">
    <property type="term" value="P:carbohydrate metabolic process"/>
    <property type="evidence" value="ECO:0007669"/>
    <property type="project" value="InterPro"/>
</dbReference>
<dbReference type="AlphaFoldDB" id="A0A6A5HHV4"/>
<comment type="caution">
    <text evidence="12">The sequence shown here is derived from an EMBL/GenBank/DDBJ whole genome shotgun (WGS) entry which is preliminary data.</text>
</comment>
<feature type="signal peptide" evidence="10">
    <location>
        <begin position="1"/>
        <end position="18"/>
    </location>
</feature>
<dbReference type="Gene3D" id="2.60.40.1760">
    <property type="entry name" value="glycosyl hydrolase (family 31)"/>
    <property type="match status" value="1"/>
</dbReference>
<reference evidence="12 13" key="1">
    <citation type="submission" date="2019-12" db="EMBL/GenBank/DDBJ databases">
        <title>Chromosome-level assembly of the Caenorhabditis remanei genome.</title>
        <authorList>
            <person name="Teterina A.A."/>
            <person name="Willis J.H."/>
            <person name="Phillips P.C."/>
        </authorList>
    </citation>
    <scope>NUCLEOTIDE SEQUENCE [LARGE SCALE GENOMIC DNA]</scope>
    <source>
        <strain evidence="12 13">PX506</strain>
        <tissue evidence="12">Whole organism</tissue>
    </source>
</reference>
<dbReference type="SUPFAM" id="SSF51011">
    <property type="entry name" value="Glycosyl hydrolase domain"/>
    <property type="match status" value="1"/>
</dbReference>
<feature type="domain" description="P-type" evidence="11">
    <location>
        <begin position="11"/>
        <end position="58"/>
    </location>
</feature>
<dbReference type="RefSeq" id="XP_053589583.1">
    <property type="nucleotide sequence ID" value="XM_053725389.1"/>
</dbReference>
<dbReference type="InterPro" id="IPR000519">
    <property type="entry name" value="P_trefoil_dom"/>
</dbReference>
<dbReference type="CDD" id="cd06602">
    <property type="entry name" value="GH31_MGAM_SI_GAA"/>
    <property type="match status" value="1"/>
</dbReference>
<dbReference type="GeneID" id="9820963"/>
<evidence type="ECO:0000313" key="12">
    <source>
        <dbReference type="EMBL" id="KAF1765953.1"/>
    </source>
</evidence>
<dbReference type="FunFam" id="2.60.40.1180:FF:000023">
    <property type="entry name" value="neutral alpha-glucosidase AB isoform X2"/>
    <property type="match status" value="1"/>
</dbReference>
<dbReference type="InterPro" id="IPR044913">
    <property type="entry name" value="P_trefoil_dom_sf"/>
</dbReference>
<dbReference type="InterPro" id="IPR013780">
    <property type="entry name" value="Glyco_hydro_b"/>
</dbReference>
<evidence type="ECO:0000256" key="4">
    <source>
        <dbReference type="ARBA" id="ARBA00023136"/>
    </source>
</evidence>
<dbReference type="InterPro" id="IPR030458">
    <property type="entry name" value="Glyco_hydro_31_AS"/>
</dbReference>
<evidence type="ECO:0000256" key="2">
    <source>
        <dbReference type="ARBA" id="ARBA00007806"/>
    </source>
</evidence>
<keyword evidence="6" id="KW-0325">Glycoprotein</keyword>
<dbReference type="SUPFAM" id="SSF51445">
    <property type="entry name" value="(Trans)glycosidases"/>
    <property type="match status" value="1"/>
</dbReference>
<dbReference type="Gene3D" id="4.10.110.10">
    <property type="entry name" value="Spasmolytic Protein, domain 1"/>
    <property type="match status" value="1"/>
</dbReference>
<dbReference type="FunFam" id="3.20.20.80:FF:000072">
    <property type="entry name" value="lysosomal alpha-glucosidase isoform X2"/>
    <property type="match status" value="1"/>
</dbReference>
<dbReference type="PROSITE" id="PS00129">
    <property type="entry name" value="GLYCOSYL_HYDROL_F31_1"/>
    <property type="match status" value="1"/>
</dbReference>
<gene>
    <name evidence="12" type="ORF">GCK72_005906</name>
</gene>
<dbReference type="EMBL" id="WUAV01000002">
    <property type="protein sequence ID" value="KAF1765953.1"/>
    <property type="molecule type" value="Genomic_DNA"/>
</dbReference>
<dbReference type="Pfam" id="PF01055">
    <property type="entry name" value="Glyco_hydro_31_2nd"/>
    <property type="match status" value="1"/>
</dbReference>
<dbReference type="InterPro" id="IPR000322">
    <property type="entry name" value="Glyco_hydro_31_TIM"/>
</dbReference>
<dbReference type="Gene3D" id="3.20.20.80">
    <property type="entry name" value="Glycosidases"/>
    <property type="match status" value="1"/>
</dbReference>
<dbReference type="SMART" id="SM00018">
    <property type="entry name" value="PD"/>
    <property type="match status" value="1"/>
</dbReference>
<proteinExistence type="inferred from homology"/>
<dbReference type="Gene3D" id="2.60.40.1180">
    <property type="entry name" value="Golgi alpha-mannosidase II"/>
    <property type="match status" value="2"/>
</dbReference>
<keyword evidence="7 9" id="KW-0326">Glycosidase</keyword>
<name>A0A6A5HHV4_CAERE</name>
<dbReference type="GO" id="GO:0004558">
    <property type="term" value="F:alpha-1,4-glucosidase activity"/>
    <property type="evidence" value="ECO:0007669"/>
    <property type="project" value="TreeGrafter"/>
</dbReference>
<evidence type="ECO:0000256" key="7">
    <source>
        <dbReference type="ARBA" id="ARBA00023295"/>
    </source>
</evidence>
<dbReference type="PANTHER" id="PTHR22762">
    <property type="entry name" value="ALPHA-GLUCOSIDASE"/>
    <property type="match status" value="1"/>
</dbReference>
<evidence type="ECO:0000256" key="10">
    <source>
        <dbReference type="SAM" id="SignalP"/>
    </source>
</evidence>
<dbReference type="CDD" id="cd14752">
    <property type="entry name" value="GH31_N"/>
    <property type="match status" value="1"/>
</dbReference>
<dbReference type="InterPro" id="IPR011013">
    <property type="entry name" value="Gal_mutarotase_sf_dom"/>
</dbReference>
<evidence type="ECO:0000256" key="9">
    <source>
        <dbReference type="RuleBase" id="RU361185"/>
    </source>
</evidence>
<keyword evidence="4" id="KW-0472">Membrane</keyword>
<dbReference type="InterPro" id="IPR048395">
    <property type="entry name" value="Glyco_hydro_31_C"/>
</dbReference>
<dbReference type="CDD" id="cd00111">
    <property type="entry name" value="Trefoil"/>
    <property type="match status" value="1"/>
</dbReference>
<evidence type="ECO:0000256" key="5">
    <source>
        <dbReference type="ARBA" id="ARBA00023157"/>
    </source>
</evidence>
<comment type="subcellular location">
    <subcellularLocation>
        <location evidence="1">Membrane</location>
    </subcellularLocation>
</comment>
<evidence type="ECO:0000259" key="11">
    <source>
        <dbReference type="PROSITE" id="PS51448"/>
    </source>
</evidence>
<dbReference type="CTD" id="9820963"/>
<evidence type="ECO:0000256" key="1">
    <source>
        <dbReference type="ARBA" id="ARBA00004370"/>
    </source>
</evidence>
<evidence type="ECO:0000313" key="13">
    <source>
        <dbReference type="Proteomes" id="UP000483820"/>
    </source>
</evidence>
<dbReference type="GO" id="GO:0030246">
    <property type="term" value="F:carbohydrate binding"/>
    <property type="evidence" value="ECO:0007669"/>
    <property type="project" value="InterPro"/>
</dbReference>
<evidence type="ECO:0000256" key="3">
    <source>
        <dbReference type="ARBA" id="ARBA00022801"/>
    </source>
</evidence>
<evidence type="ECO:0000256" key="6">
    <source>
        <dbReference type="ARBA" id="ARBA00023180"/>
    </source>
</evidence>
<comment type="similarity">
    <text evidence="2 9">Belongs to the glycosyl hydrolase 31 family.</text>
</comment>
<dbReference type="InterPro" id="IPR017853">
    <property type="entry name" value="GH"/>
</dbReference>
<comment type="caution">
    <text evidence="8">Lacks conserved residue(s) required for the propagation of feature annotation.</text>
</comment>
<dbReference type="Proteomes" id="UP000483820">
    <property type="component" value="Chromosome II"/>
</dbReference>
<dbReference type="SUPFAM" id="SSF74650">
    <property type="entry name" value="Galactose mutarotase-like"/>
    <property type="match status" value="1"/>
</dbReference>
<dbReference type="PROSITE" id="PS51448">
    <property type="entry name" value="P_TREFOIL_2"/>
    <property type="match status" value="1"/>
</dbReference>
<evidence type="ECO:0000256" key="8">
    <source>
        <dbReference type="PROSITE-ProRule" id="PRU00779"/>
    </source>
</evidence>
<accession>A0A6A5HHV4</accession>
<protein>
    <recommendedName>
        <fullName evidence="11">P-type domain-containing protein</fullName>
    </recommendedName>
</protein>
<keyword evidence="3 9" id="KW-0378">Hydrolase</keyword>